<dbReference type="GO" id="GO:0031405">
    <property type="term" value="F:lipoic acid binding"/>
    <property type="evidence" value="ECO:0007669"/>
    <property type="project" value="TreeGrafter"/>
</dbReference>
<dbReference type="PROSITE" id="PS50968">
    <property type="entry name" value="BIOTINYL_LIPOYL"/>
    <property type="match status" value="1"/>
</dbReference>
<gene>
    <name evidence="10" type="ordered locus">Rxyl_0350</name>
</gene>
<evidence type="ECO:0000256" key="7">
    <source>
        <dbReference type="SAM" id="MobiDB-lite"/>
    </source>
</evidence>
<dbReference type="eggNOG" id="COG0508">
    <property type="taxonomic scope" value="Bacteria"/>
</dbReference>
<dbReference type="SUPFAM" id="SSF47005">
    <property type="entry name" value="Peripheral subunit-binding domain of 2-oxo acid dehydrogenase complex"/>
    <property type="match status" value="1"/>
</dbReference>
<dbReference type="InterPro" id="IPR011053">
    <property type="entry name" value="Single_hybrid_motif"/>
</dbReference>
<dbReference type="OrthoDB" id="9805770at2"/>
<comment type="similarity">
    <text evidence="2 6">Belongs to the 2-oxoacid dehydrogenase family.</text>
</comment>
<keyword evidence="5 6" id="KW-0012">Acyltransferase</keyword>
<name>Q1AZ52_RUBXD</name>
<dbReference type="GO" id="GO:0016407">
    <property type="term" value="F:acetyltransferase activity"/>
    <property type="evidence" value="ECO:0007669"/>
    <property type="project" value="TreeGrafter"/>
</dbReference>
<dbReference type="Pfam" id="PF02817">
    <property type="entry name" value="E3_binding"/>
    <property type="match status" value="1"/>
</dbReference>
<dbReference type="InterPro" id="IPR001078">
    <property type="entry name" value="2-oxoacid_DH_actylTfrase"/>
</dbReference>
<dbReference type="InterPro" id="IPR036625">
    <property type="entry name" value="E3-bd_dom_sf"/>
</dbReference>
<evidence type="ECO:0000313" key="11">
    <source>
        <dbReference type="Proteomes" id="UP000006637"/>
    </source>
</evidence>
<proteinExistence type="inferred from homology"/>
<dbReference type="PROSITE" id="PS51826">
    <property type="entry name" value="PSBD"/>
    <property type="match status" value="1"/>
</dbReference>
<comment type="cofactor">
    <cofactor evidence="1 6">
        <name>(R)-lipoate</name>
        <dbReference type="ChEBI" id="CHEBI:83088"/>
    </cofactor>
</comment>
<evidence type="ECO:0000256" key="4">
    <source>
        <dbReference type="ARBA" id="ARBA00022823"/>
    </source>
</evidence>
<dbReference type="Proteomes" id="UP000006637">
    <property type="component" value="Chromosome"/>
</dbReference>
<dbReference type="InterPro" id="IPR000089">
    <property type="entry name" value="Biotin_lipoyl"/>
</dbReference>
<dbReference type="InterPro" id="IPR023213">
    <property type="entry name" value="CAT-like_dom_sf"/>
</dbReference>
<keyword evidence="11" id="KW-1185">Reference proteome</keyword>
<keyword evidence="3 6" id="KW-0808">Transferase</keyword>
<evidence type="ECO:0000256" key="2">
    <source>
        <dbReference type="ARBA" id="ARBA00007317"/>
    </source>
</evidence>
<dbReference type="InterPro" id="IPR004167">
    <property type="entry name" value="PSBD"/>
</dbReference>
<dbReference type="AlphaFoldDB" id="Q1AZ52"/>
<evidence type="ECO:0000313" key="10">
    <source>
        <dbReference type="EMBL" id="ABG03326.1"/>
    </source>
</evidence>
<dbReference type="InterPro" id="IPR003016">
    <property type="entry name" value="2-oxoA_DH_lipoyl-BS"/>
</dbReference>
<evidence type="ECO:0000256" key="3">
    <source>
        <dbReference type="ARBA" id="ARBA00022679"/>
    </source>
</evidence>
<dbReference type="CDD" id="cd06849">
    <property type="entry name" value="lipoyl_domain"/>
    <property type="match status" value="1"/>
</dbReference>
<evidence type="ECO:0000259" key="8">
    <source>
        <dbReference type="PROSITE" id="PS50968"/>
    </source>
</evidence>
<feature type="domain" description="Lipoyl-binding" evidence="8">
    <location>
        <begin position="1"/>
        <end position="76"/>
    </location>
</feature>
<reference evidence="10 11" key="1">
    <citation type="submission" date="2006-06" db="EMBL/GenBank/DDBJ databases">
        <title>Complete sequence of Rubrobacter xylanophilus DSM 9941.</title>
        <authorList>
            <consortium name="US DOE Joint Genome Institute"/>
            <person name="Copeland A."/>
            <person name="Lucas S."/>
            <person name="Lapidus A."/>
            <person name="Barry K."/>
            <person name="Detter J.C."/>
            <person name="Glavina del Rio T."/>
            <person name="Hammon N."/>
            <person name="Israni S."/>
            <person name="Dalin E."/>
            <person name="Tice H."/>
            <person name="Pitluck S."/>
            <person name="Munk A.C."/>
            <person name="Brettin T."/>
            <person name="Bruce D."/>
            <person name="Han C."/>
            <person name="Tapia R."/>
            <person name="Gilna P."/>
            <person name="Schmutz J."/>
            <person name="Larimer F."/>
            <person name="Land M."/>
            <person name="Hauser L."/>
            <person name="Kyrpides N."/>
            <person name="Lykidis A."/>
            <person name="da Costa M.S."/>
            <person name="Rainey F.A."/>
            <person name="Empadinhas N."/>
            <person name="Jolivet E."/>
            <person name="Battista J.R."/>
            <person name="Richardson P."/>
        </authorList>
    </citation>
    <scope>NUCLEOTIDE SEQUENCE [LARGE SCALE GENOMIC DNA]</scope>
    <source>
        <strain evidence="11">DSM 9941 / NBRC 16129 / PRD-1</strain>
    </source>
</reference>
<dbReference type="Pfam" id="PF00198">
    <property type="entry name" value="2-oxoacid_dh"/>
    <property type="match status" value="1"/>
</dbReference>
<dbReference type="PROSITE" id="PS00189">
    <property type="entry name" value="LIPOYL"/>
    <property type="match status" value="1"/>
</dbReference>
<evidence type="ECO:0000256" key="6">
    <source>
        <dbReference type="RuleBase" id="RU003423"/>
    </source>
</evidence>
<evidence type="ECO:0000256" key="5">
    <source>
        <dbReference type="ARBA" id="ARBA00023315"/>
    </source>
</evidence>
<dbReference type="HOGENOM" id="CLU_016733_10_2_11"/>
<evidence type="ECO:0000256" key="1">
    <source>
        <dbReference type="ARBA" id="ARBA00001938"/>
    </source>
</evidence>
<dbReference type="RefSeq" id="WP_011563344.1">
    <property type="nucleotide sequence ID" value="NC_008148.1"/>
</dbReference>
<evidence type="ECO:0000259" key="9">
    <source>
        <dbReference type="PROSITE" id="PS51826"/>
    </source>
</evidence>
<dbReference type="InterPro" id="IPR050743">
    <property type="entry name" value="2-oxoacid_DH_E2_comp"/>
</dbReference>
<dbReference type="Gene3D" id="3.30.559.10">
    <property type="entry name" value="Chloramphenicol acetyltransferase-like domain"/>
    <property type="match status" value="1"/>
</dbReference>
<sequence>MHKLHLPRLGQTMERGTILRWARREGEPFEVGDILYEVESEKAVNEIEAKLPGTLARITVEEGQECPVGTLLAVVADPGETLSEEEIEAAIAEEGGREAPAASGGGTGVRAPSSARAQRRVRAMPKARALARELGVELAAVEGTGQGGAITVEDVRRAAGAAPGEGPRVRERRPLGDVGRTMARVVTRSWHEVPQFVQMVQLDASALVGRRRELAGQIKRSHGVDLSYTDLLLEAVAGAAGEEPLANSSLVDGEILLYEDVNVSVAVATGSGLLVPVVRWAQALELGELAARLREVLERARSGRLSAEDTAGGTITLSNLGMYGIEGGTPLVTHPQAAVVFAGAIVERPWAVSGRVEVRPTLTLSVGFDHRILDGVAAARFTTALRRRLESPNQEG</sequence>
<protein>
    <recommendedName>
        <fullName evidence="6">Dihydrolipoamide acetyltransferase component of pyruvate dehydrogenase complex</fullName>
        <ecNumber evidence="6">2.3.1.-</ecNumber>
    </recommendedName>
</protein>
<dbReference type="SUPFAM" id="SSF51230">
    <property type="entry name" value="Single hybrid motif"/>
    <property type="match status" value="1"/>
</dbReference>
<dbReference type="STRING" id="266117.Rxyl_0350"/>
<dbReference type="SUPFAM" id="SSF52777">
    <property type="entry name" value="CoA-dependent acyltransferases"/>
    <property type="match status" value="1"/>
</dbReference>
<dbReference type="PANTHER" id="PTHR43178:SF5">
    <property type="entry name" value="LIPOAMIDE ACYLTRANSFERASE COMPONENT OF BRANCHED-CHAIN ALPHA-KETO ACID DEHYDROGENASE COMPLEX, MITOCHONDRIAL"/>
    <property type="match status" value="1"/>
</dbReference>
<feature type="domain" description="Peripheral subunit-binding (PSBD)" evidence="9">
    <location>
        <begin position="122"/>
        <end position="159"/>
    </location>
</feature>
<dbReference type="GO" id="GO:0005737">
    <property type="term" value="C:cytoplasm"/>
    <property type="evidence" value="ECO:0007669"/>
    <property type="project" value="TreeGrafter"/>
</dbReference>
<accession>Q1AZ52</accession>
<dbReference type="Gene3D" id="2.40.50.100">
    <property type="match status" value="1"/>
</dbReference>
<dbReference type="Gene3D" id="4.10.320.10">
    <property type="entry name" value="E3-binding domain"/>
    <property type="match status" value="1"/>
</dbReference>
<dbReference type="EC" id="2.3.1.-" evidence="6"/>
<dbReference type="KEGG" id="rxy:Rxyl_0350"/>
<feature type="region of interest" description="Disordered" evidence="7">
    <location>
        <begin position="94"/>
        <end position="120"/>
    </location>
</feature>
<dbReference type="EMBL" id="CP000386">
    <property type="protein sequence ID" value="ABG03326.1"/>
    <property type="molecule type" value="Genomic_DNA"/>
</dbReference>
<organism evidence="10 11">
    <name type="scientific">Rubrobacter xylanophilus (strain DSM 9941 / JCM 11954 / NBRC 16129 / PRD-1)</name>
    <dbReference type="NCBI Taxonomy" id="266117"/>
    <lineage>
        <taxon>Bacteria</taxon>
        <taxon>Bacillati</taxon>
        <taxon>Actinomycetota</taxon>
        <taxon>Rubrobacteria</taxon>
        <taxon>Rubrobacterales</taxon>
        <taxon>Rubrobacteraceae</taxon>
        <taxon>Rubrobacter</taxon>
    </lineage>
</organism>
<dbReference type="PANTHER" id="PTHR43178">
    <property type="entry name" value="DIHYDROLIPOAMIDE ACETYLTRANSFERASE COMPONENT OF PYRUVATE DEHYDROGENASE COMPLEX"/>
    <property type="match status" value="1"/>
</dbReference>
<dbReference type="Pfam" id="PF00364">
    <property type="entry name" value="Biotin_lipoyl"/>
    <property type="match status" value="1"/>
</dbReference>
<keyword evidence="4 6" id="KW-0450">Lipoyl</keyword>
<dbReference type="PhylomeDB" id="Q1AZ52"/>